<comment type="catalytic activity">
    <reaction evidence="1">
        <text>aldehydo-D-ribose 5-phosphate = D-ribulose 5-phosphate</text>
        <dbReference type="Rhea" id="RHEA:14657"/>
        <dbReference type="ChEBI" id="CHEBI:58121"/>
        <dbReference type="ChEBI" id="CHEBI:58273"/>
        <dbReference type="EC" id="5.3.1.6"/>
    </reaction>
</comment>
<dbReference type="InterPro" id="IPR037171">
    <property type="entry name" value="NagB/RpiA_transferase-like"/>
</dbReference>
<dbReference type="UniPathway" id="UPA00115">
    <property type="reaction ID" value="UER00412"/>
</dbReference>
<dbReference type="PANTHER" id="PTHR43748:SF2">
    <property type="entry name" value="RIBOSE-5-PHOSPHATE ISOMERASE 2-RELATED"/>
    <property type="match status" value="1"/>
</dbReference>
<accession>A0A830BB96</accession>
<dbReference type="OrthoDB" id="1555531at2759"/>
<protein>
    <recommendedName>
        <fullName evidence="4">ribose-5-phosphate isomerase</fullName>
        <ecNumber evidence="4">5.3.1.6</ecNumber>
    </recommendedName>
</protein>
<name>A0A830BB96_9LAMI</name>
<gene>
    <name evidence="6" type="ORF">PHJA_000575400</name>
</gene>
<reference evidence="6" key="1">
    <citation type="submission" date="2020-07" db="EMBL/GenBank/DDBJ databases">
        <title>Ethylene signaling mediates host invasion by parasitic plants.</title>
        <authorList>
            <person name="Yoshida S."/>
        </authorList>
    </citation>
    <scope>NUCLEOTIDE SEQUENCE</scope>
    <source>
        <strain evidence="6">Okayama</strain>
    </source>
</reference>
<keyword evidence="7" id="KW-1185">Reference proteome</keyword>
<evidence type="ECO:0000256" key="1">
    <source>
        <dbReference type="ARBA" id="ARBA00001713"/>
    </source>
</evidence>
<dbReference type="EC" id="5.3.1.6" evidence="4"/>
<dbReference type="SUPFAM" id="SSF100950">
    <property type="entry name" value="NagB/RpiA/CoA transferase-like"/>
    <property type="match status" value="1"/>
</dbReference>
<dbReference type="Pfam" id="PF06026">
    <property type="entry name" value="Rib_5-P_isom_A"/>
    <property type="match status" value="1"/>
</dbReference>
<dbReference type="Proteomes" id="UP000653305">
    <property type="component" value="Unassembled WGS sequence"/>
</dbReference>
<comment type="pathway">
    <text evidence="2">Carbohydrate degradation; pentose phosphate pathway; D-ribose 5-phosphate from D-ribulose 5-phosphate (non-oxidative stage): step 1/1.</text>
</comment>
<evidence type="ECO:0000256" key="2">
    <source>
        <dbReference type="ARBA" id="ARBA00004988"/>
    </source>
</evidence>
<sequence length="140" mass="15680">VSLSNLNSHPVIDLAIDGANEVYPNLNLVKSRNGSVLCEKMIESVSKKLVVIVDESKLINCVGDSKLAMHVKVIKFCWNHLLNRLVSVFAHVGCISKLRKIAKNAYVMDNGNYILDLYFQKDIGDLNETSDVILRFVRCC</sequence>
<keyword evidence="5 6" id="KW-0413">Isomerase</keyword>
<dbReference type="AlphaFoldDB" id="A0A830BB96"/>
<dbReference type="SUPFAM" id="SSF75445">
    <property type="entry name" value="D-ribose-5-phosphate isomerase (RpiA), lid domain"/>
    <property type="match status" value="1"/>
</dbReference>
<dbReference type="Gene3D" id="3.30.70.260">
    <property type="match status" value="1"/>
</dbReference>
<dbReference type="EMBL" id="BMAC01000082">
    <property type="protein sequence ID" value="GFP84317.1"/>
    <property type="molecule type" value="Genomic_DNA"/>
</dbReference>
<dbReference type="PANTHER" id="PTHR43748">
    <property type="entry name" value="RIBOSE-5-PHOSPHATE ISOMERASE 3, CHLOROPLASTIC-RELATED"/>
    <property type="match status" value="1"/>
</dbReference>
<dbReference type="Gene3D" id="3.40.50.1360">
    <property type="match status" value="1"/>
</dbReference>
<organism evidence="6 7">
    <name type="scientific">Phtheirospermum japonicum</name>
    <dbReference type="NCBI Taxonomy" id="374723"/>
    <lineage>
        <taxon>Eukaryota</taxon>
        <taxon>Viridiplantae</taxon>
        <taxon>Streptophyta</taxon>
        <taxon>Embryophyta</taxon>
        <taxon>Tracheophyta</taxon>
        <taxon>Spermatophyta</taxon>
        <taxon>Magnoliopsida</taxon>
        <taxon>eudicotyledons</taxon>
        <taxon>Gunneridae</taxon>
        <taxon>Pentapetalae</taxon>
        <taxon>asterids</taxon>
        <taxon>lamiids</taxon>
        <taxon>Lamiales</taxon>
        <taxon>Orobanchaceae</taxon>
        <taxon>Orobanchaceae incertae sedis</taxon>
        <taxon>Phtheirospermum</taxon>
    </lineage>
</organism>
<dbReference type="InterPro" id="IPR004788">
    <property type="entry name" value="Ribose5P_isomerase_type_A"/>
</dbReference>
<dbReference type="GO" id="GO:0004751">
    <property type="term" value="F:ribose-5-phosphate isomerase activity"/>
    <property type="evidence" value="ECO:0007669"/>
    <property type="project" value="UniProtKB-EC"/>
</dbReference>
<evidence type="ECO:0000256" key="5">
    <source>
        <dbReference type="ARBA" id="ARBA00023235"/>
    </source>
</evidence>
<dbReference type="InterPro" id="IPR050262">
    <property type="entry name" value="Ribose-5P_isomerase"/>
</dbReference>
<evidence type="ECO:0000313" key="6">
    <source>
        <dbReference type="EMBL" id="GFP84317.1"/>
    </source>
</evidence>
<dbReference type="GO" id="GO:0009052">
    <property type="term" value="P:pentose-phosphate shunt, non-oxidative branch"/>
    <property type="evidence" value="ECO:0007669"/>
    <property type="project" value="InterPro"/>
</dbReference>
<comment type="caution">
    <text evidence="6">The sequence shown here is derived from an EMBL/GenBank/DDBJ whole genome shotgun (WGS) entry which is preliminary data.</text>
</comment>
<evidence type="ECO:0000256" key="3">
    <source>
        <dbReference type="ARBA" id="ARBA00008088"/>
    </source>
</evidence>
<feature type="non-terminal residue" evidence="6">
    <location>
        <position position="140"/>
    </location>
</feature>
<evidence type="ECO:0000256" key="4">
    <source>
        <dbReference type="ARBA" id="ARBA00011959"/>
    </source>
</evidence>
<proteinExistence type="inferred from homology"/>
<evidence type="ECO:0000313" key="7">
    <source>
        <dbReference type="Proteomes" id="UP000653305"/>
    </source>
</evidence>
<comment type="similarity">
    <text evidence="3">Belongs to the ribose 5-phosphate isomerase family.</text>
</comment>